<organism evidence="1 2">
    <name type="scientific">Paenibacillus auburnensis</name>
    <dbReference type="NCBI Taxonomy" id="2905649"/>
    <lineage>
        <taxon>Bacteria</taxon>
        <taxon>Bacillati</taxon>
        <taxon>Bacillota</taxon>
        <taxon>Bacilli</taxon>
        <taxon>Bacillales</taxon>
        <taxon>Paenibacillaceae</taxon>
        <taxon>Paenibacillus</taxon>
    </lineage>
</organism>
<reference evidence="1" key="1">
    <citation type="submission" date="2022-01" db="EMBL/GenBank/DDBJ databases">
        <authorList>
            <person name="Criscuolo A."/>
        </authorList>
    </citation>
    <scope>NUCLEOTIDE SEQUENCE</scope>
    <source>
        <strain evidence="1">CIP111892</strain>
    </source>
</reference>
<gene>
    <name evidence="1" type="ORF">PAECIP111892_01043</name>
</gene>
<dbReference type="Proteomes" id="UP000838324">
    <property type="component" value="Unassembled WGS sequence"/>
</dbReference>
<dbReference type="EMBL" id="CAKMMG010000001">
    <property type="protein sequence ID" value="CAH1192613.1"/>
    <property type="molecule type" value="Genomic_DNA"/>
</dbReference>
<evidence type="ECO:0000313" key="2">
    <source>
        <dbReference type="Proteomes" id="UP000838324"/>
    </source>
</evidence>
<sequence length="48" mass="5832">MLLGFRYKRVVVMNFTIKNKCSYFIVLLIERKKLFRLEGETAFVRGRF</sequence>
<comment type="caution">
    <text evidence="1">The sequence shown here is derived from an EMBL/GenBank/DDBJ whole genome shotgun (WGS) entry which is preliminary data.</text>
</comment>
<keyword evidence="2" id="KW-1185">Reference proteome</keyword>
<accession>A0ABN8G1H7</accession>
<proteinExistence type="predicted"/>
<evidence type="ECO:0000313" key="1">
    <source>
        <dbReference type="EMBL" id="CAH1192613.1"/>
    </source>
</evidence>
<protein>
    <submittedName>
        <fullName evidence="1">Uncharacterized protein</fullName>
    </submittedName>
</protein>
<name>A0ABN8G1H7_9BACL</name>